<dbReference type="SUPFAM" id="SSF103647">
    <property type="entry name" value="TSP type-3 repeat"/>
    <property type="match status" value="1"/>
</dbReference>
<dbReference type="InterPro" id="IPR028974">
    <property type="entry name" value="TSP_type-3_rpt"/>
</dbReference>
<comment type="caution">
    <text evidence="1">The sequence shown here is derived from an EMBL/GenBank/DDBJ whole genome shotgun (WGS) entry which is preliminary data.</text>
</comment>
<organism evidence="1 2">
    <name type="scientific">SAR324 cluster bacterium</name>
    <dbReference type="NCBI Taxonomy" id="2024889"/>
    <lineage>
        <taxon>Bacteria</taxon>
        <taxon>Deltaproteobacteria</taxon>
        <taxon>SAR324 cluster</taxon>
    </lineage>
</organism>
<accession>A0A7X9FSV6</accession>
<feature type="non-terminal residue" evidence="1">
    <location>
        <position position="1"/>
    </location>
</feature>
<evidence type="ECO:0000313" key="2">
    <source>
        <dbReference type="Proteomes" id="UP000524246"/>
    </source>
</evidence>
<proteinExistence type="predicted"/>
<reference evidence="1 2" key="1">
    <citation type="journal article" date="2020" name="Biotechnol. Biofuels">
        <title>New insights from the biogas microbiome by comprehensive genome-resolved metagenomics of nearly 1600 species originating from multiple anaerobic digesters.</title>
        <authorList>
            <person name="Campanaro S."/>
            <person name="Treu L."/>
            <person name="Rodriguez-R L.M."/>
            <person name="Kovalovszki A."/>
            <person name="Ziels R.M."/>
            <person name="Maus I."/>
            <person name="Zhu X."/>
            <person name="Kougias P.G."/>
            <person name="Basile A."/>
            <person name="Luo G."/>
            <person name="Schluter A."/>
            <person name="Konstantinidis K.T."/>
            <person name="Angelidaki I."/>
        </authorList>
    </citation>
    <scope>NUCLEOTIDE SEQUENCE [LARGE SCALE GENOMIC DNA]</scope>
    <source>
        <strain evidence="1">AS27yjCOA_65</strain>
    </source>
</reference>
<protein>
    <submittedName>
        <fullName evidence="1">Uncharacterized protein</fullName>
    </submittedName>
</protein>
<evidence type="ECO:0000313" key="1">
    <source>
        <dbReference type="EMBL" id="NMC63711.1"/>
    </source>
</evidence>
<gene>
    <name evidence="1" type="ORF">GYA55_11165</name>
</gene>
<sequence length="471" mass="50938">QVNGISRNPDWTPDRSVVVLETESSVPVHYLPDLLGYSDIFVYEGEVFNRISNEQLAIVDGNTGAVTLANVGGPANGDSGKPRVDASGKYVVFESLATNLVLTKDSNNNYVNKIQGKYAGYKHVYLYDRYKEQAFLISQNEEGVPGEAASENPWISDDARFIVFETKATNLIKDITTTSHKNIVVYDRVLEQFYLVTAGPNPSYTPGATPGADTRAVQGINSDATITDIAPNGLTIAYQTDASDAINSNVPNVVPDTNNKMDVFLAFNACPTDGDGDEVPDCLDLCRSDPNKHDPGQCGCDNPDTDTDVDGTADCLDECKNDPLKVVPGVCGCGLPETDTDGDGVADCIDSCKFDPSKIEEGVCGCGVSDDDTNGNGNADCNDPDPNKVPDTPIVIVVKSVAKIAAETGYTGVQYTFNLKKISTGKITVQRTRNAYWIIRRLAKGRYSIRYRISAGSISTQWSSWKNFKIR</sequence>
<dbReference type="Proteomes" id="UP000524246">
    <property type="component" value="Unassembled WGS sequence"/>
</dbReference>
<dbReference type="AlphaFoldDB" id="A0A7X9FSV6"/>
<name>A0A7X9FSV6_9DELT</name>
<dbReference type="EMBL" id="JAAZON010000510">
    <property type="protein sequence ID" value="NMC63711.1"/>
    <property type="molecule type" value="Genomic_DNA"/>
</dbReference>
<dbReference type="GO" id="GO:0005509">
    <property type="term" value="F:calcium ion binding"/>
    <property type="evidence" value="ECO:0007669"/>
    <property type="project" value="InterPro"/>
</dbReference>